<keyword evidence="2" id="KW-1185">Reference proteome</keyword>
<name>A0A098Y8L5_9ACTN</name>
<organism evidence="1 2">
    <name type="scientific">Modestobacter caceresii</name>
    <dbReference type="NCBI Taxonomy" id="1522368"/>
    <lineage>
        <taxon>Bacteria</taxon>
        <taxon>Bacillati</taxon>
        <taxon>Actinomycetota</taxon>
        <taxon>Actinomycetes</taxon>
        <taxon>Geodermatophilales</taxon>
        <taxon>Geodermatophilaceae</taxon>
        <taxon>Modestobacter</taxon>
    </lineage>
</organism>
<reference evidence="1 2" key="1">
    <citation type="submission" date="2014-07" db="EMBL/GenBank/DDBJ databases">
        <title>Biosystematic studies on Modestobacter strains isolated from extreme hyper-arid desert soil and from historic building.</title>
        <authorList>
            <person name="Bukarasam K."/>
            <person name="Bull A."/>
            <person name="Girard G."/>
            <person name="van Wezel G."/>
            <person name="Goodfellow M."/>
        </authorList>
    </citation>
    <scope>NUCLEOTIDE SEQUENCE [LARGE SCALE GENOMIC DNA]</scope>
    <source>
        <strain evidence="1 2">KNN45-2b</strain>
    </source>
</reference>
<proteinExistence type="predicted"/>
<sequence>MADDIEIDAQGEHGYLVTQPSELEDVRTWFKVTPEVMDQLGADDEEDVVLRTVQFLRRHQDVADFPETVDLEDVIASYDEYLTVMTAD</sequence>
<dbReference type="STRING" id="1522368.IN07_10520"/>
<dbReference type="EMBL" id="JPMX01000041">
    <property type="protein sequence ID" value="KGH46775.1"/>
    <property type="molecule type" value="Genomic_DNA"/>
</dbReference>
<dbReference type="RefSeq" id="WP_036335593.1">
    <property type="nucleotide sequence ID" value="NZ_JPMX01000041.1"/>
</dbReference>
<evidence type="ECO:0000313" key="2">
    <source>
        <dbReference type="Proteomes" id="UP000029713"/>
    </source>
</evidence>
<gene>
    <name evidence="1" type="ORF">IN07_10520</name>
</gene>
<dbReference type="OrthoDB" id="4553542at2"/>
<accession>A0A098Y8L5</accession>
<comment type="caution">
    <text evidence="1">The sequence shown here is derived from an EMBL/GenBank/DDBJ whole genome shotgun (WGS) entry which is preliminary data.</text>
</comment>
<evidence type="ECO:0000313" key="1">
    <source>
        <dbReference type="EMBL" id="KGH46775.1"/>
    </source>
</evidence>
<dbReference type="AlphaFoldDB" id="A0A098Y8L5"/>
<protein>
    <submittedName>
        <fullName evidence="1">Uncharacterized protein</fullName>
    </submittedName>
</protein>
<dbReference type="Proteomes" id="UP000029713">
    <property type="component" value="Unassembled WGS sequence"/>
</dbReference>